<name>A0A392UI11_9FABA</name>
<comment type="caution">
    <text evidence="2">The sequence shown here is derived from an EMBL/GenBank/DDBJ whole genome shotgun (WGS) entry which is preliminary data.</text>
</comment>
<evidence type="ECO:0000256" key="1">
    <source>
        <dbReference type="SAM" id="MobiDB-lite"/>
    </source>
</evidence>
<dbReference type="EMBL" id="LXQA010814751">
    <property type="protein sequence ID" value="MCI72284.1"/>
    <property type="molecule type" value="Genomic_DNA"/>
</dbReference>
<feature type="non-terminal residue" evidence="2">
    <location>
        <position position="1"/>
    </location>
</feature>
<reference evidence="2 3" key="1">
    <citation type="journal article" date="2018" name="Front. Plant Sci.">
        <title>Red Clover (Trifolium pratense) and Zigzag Clover (T. medium) - A Picture of Genomic Similarities and Differences.</title>
        <authorList>
            <person name="Dluhosova J."/>
            <person name="Istvanek J."/>
            <person name="Nedelnik J."/>
            <person name="Repkova J."/>
        </authorList>
    </citation>
    <scope>NUCLEOTIDE SEQUENCE [LARGE SCALE GENOMIC DNA]</scope>
    <source>
        <strain evidence="3">cv. 10/8</strain>
        <tissue evidence="2">Leaf</tissue>
    </source>
</reference>
<proteinExistence type="predicted"/>
<organism evidence="2 3">
    <name type="scientific">Trifolium medium</name>
    <dbReference type="NCBI Taxonomy" id="97028"/>
    <lineage>
        <taxon>Eukaryota</taxon>
        <taxon>Viridiplantae</taxon>
        <taxon>Streptophyta</taxon>
        <taxon>Embryophyta</taxon>
        <taxon>Tracheophyta</taxon>
        <taxon>Spermatophyta</taxon>
        <taxon>Magnoliopsida</taxon>
        <taxon>eudicotyledons</taxon>
        <taxon>Gunneridae</taxon>
        <taxon>Pentapetalae</taxon>
        <taxon>rosids</taxon>
        <taxon>fabids</taxon>
        <taxon>Fabales</taxon>
        <taxon>Fabaceae</taxon>
        <taxon>Papilionoideae</taxon>
        <taxon>50 kb inversion clade</taxon>
        <taxon>NPAAA clade</taxon>
        <taxon>Hologalegina</taxon>
        <taxon>IRL clade</taxon>
        <taxon>Trifolieae</taxon>
        <taxon>Trifolium</taxon>
    </lineage>
</organism>
<sequence length="79" mass="8993">CDGAGVPRYNDDEIWDPPAPFSRRFFKATQRRQQEAIAAHAAAPPPPQPQPQQQQEAPTPVYEDWQLGMAATQYELMQR</sequence>
<dbReference type="Proteomes" id="UP000265520">
    <property type="component" value="Unassembled WGS sequence"/>
</dbReference>
<keyword evidence="3" id="KW-1185">Reference proteome</keyword>
<protein>
    <submittedName>
        <fullName evidence="2">Uncharacterized protein</fullName>
    </submittedName>
</protein>
<dbReference type="AlphaFoldDB" id="A0A392UI11"/>
<evidence type="ECO:0000313" key="2">
    <source>
        <dbReference type="EMBL" id="MCI72284.1"/>
    </source>
</evidence>
<feature type="region of interest" description="Disordered" evidence="1">
    <location>
        <begin position="30"/>
        <end position="63"/>
    </location>
</feature>
<accession>A0A392UI11</accession>
<feature type="region of interest" description="Disordered" evidence="1">
    <location>
        <begin position="1"/>
        <end position="20"/>
    </location>
</feature>
<evidence type="ECO:0000313" key="3">
    <source>
        <dbReference type="Proteomes" id="UP000265520"/>
    </source>
</evidence>
<feature type="non-terminal residue" evidence="2">
    <location>
        <position position="79"/>
    </location>
</feature>